<feature type="domain" description="PilY1 beta-propeller" evidence="5">
    <location>
        <begin position="822"/>
        <end position="1048"/>
    </location>
</feature>
<feature type="region of interest" description="Disordered" evidence="3">
    <location>
        <begin position="142"/>
        <end position="177"/>
    </location>
</feature>
<feature type="compositionally biased region" description="Polar residues" evidence="3">
    <location>
        <begin position="461"/>
        <end position="479"/>
    </location>
</feature>
<reference evidence="6 7" key="1">
    <citation type="submission" date="2016-10" db="EMBL/GenBank/DDBJ databases">
        <authorList>
            <person name="de Groot N.N."/>
        </authorList>
    </citation>
    <scope>NUCLEOTIDE SEQUENCE [LARGE SCALE GENOMIC DNA]</scope>
    <source>
        <strain evidence="6 7">R-24608</strain>
    </source>
</reference>
<evidence type="ECO:0000259" key="5">
    <source>
        <dbReference type="Pfam" id="PF05567"/>
    </source>
</evidence>
<keyword evidence="4" id="KW-0732">Signal</keyword>
<dbReference type="STRING" id="343013.SAMN04489707_100472"/>
<feature type="domain" description="PilY1 beta-propeller" evidence="5">
    <location>
        <begin position="618"/>
        <end position="768"/>
    </location>
</feature>
<dbReference type="Proteomes" id="UP000183656">
    <property type="component" value="Unassembled WGS sequence"/>
</dbReference>
<accession>A0A1I7G624</accession>
<organism evidence="6 7">
    <name type="scientific">Paenacidovorax caeni</name>
    <dbReference type="NCBI Taxonomy" id="343013"/>
    <lineage>
        <taxon>Bacteria</taxon>
        <taxon>Pseudomonadati</taxon>
        <taxon>Pseudomonadota</taxon>
        <taxon>Betaproteobacteria</taxon>
        <taxon>Burkholderiales</taxon>
        <taxon>Comamonadaceae</taxon>
        <taxon>Paenacidovorax</taxon>
    </lineage>
</organism>
<evidence type="ECO:0000313" key="6">
    <source>
        <dbReference type="EMBL" id="SFU43907.1"/>
    </source>
</evidence>
<feature type="compositionally biased region" description="Polar residues" evidence="3">
    <location>
        <begin position="150"/>
        <end position="177"/>
    </location>
</feature>
<feature type="region of interest" description="Disordered" evidence="3">
    <location>
        <begin position="575"/>
        <end position="615"/>
    </location>
</feature>
<proteinExistence type="predicted"/>
<dbReference type="OrthoDB" id="7156875at2"/>
<gene>
    <name evidence="6" type="ORF">SAMN04489707_100472</name>
</gene>
<dbReference type="AlphaFoldDB" id="A0A1I7G624"/>
<evidence type="ECO:0000256" key="1">
    <source>
        <dbReference type="ARBA" id="ARBA00022723"/>
    </source>
</evidence>
<name>A0A1I7G624_9BURK</name>
<dbReference type="Pfam" id="PF05567">
    <property type="entry name" value="T4P_PilY1"/>
    <property type="match status" value="2"/>
</dbReference>
<keyword evidence="7" id="KW-1185">Reference proteome</keyword>
<sequence>MPRPTPVRRLPRFRKHLLALAAGAALAPNGVWAVDLLQAPPGTVQPYVTPNVIISVDDSGSMDYCLTKEGTSSCPIAWDANGNPTQSASVSNTLVPDANGNWPGNARRINVLKYSLKQVFNDTALLPDKKIRIAWQAMWNNGGSPGIGPQKTSGSTTSKAGANSVYNGTDTPTAGTNSMKVLDNTHRTNFISFVDKLDANSGTPSHWMFSQADAYMRSNVNSNGPWSGNPGGSDTASTTYLGCRRNYHIMMTDGRWNTLSTDIGDTTRRDNATNIALPNGTIYGGTTAAERSKTALYRDGHSKTLADWAFYSWATPLRTSGLTGNPQPTADYDKATQTENFGKDSAGNDAILERFWNPRYNPATWPHMVTYAIGFSNMAVTWPGAPTIQAPTSKVPFGYDGSFPDLVTGTKKWPDMGTGESVRSLDLWHAALNGRGRFYAVEKGEDLEKAFREIFGQINTQTDPDMTSTATSGSNTSRNDVGKYTGNYEPKNAWKGYVTAETVKKDGTTEATAGWGGQNTAQKIDAMNPGDRRIFTWNDKWATSKYTGGTPFKWTTTENNLSTSQKLWLQKNLDGTDEGATAGQNRLDYIRGDRSKEGSDSSGYPTSKPYRQRQSAQGDIINSVVWYVGAPASNYALKGYSTFTSDNKTRTPMIYVGGNDGMLHGFSAADGSEKIAYVPQGVIPSLTRLTNPTYNQKHRFFVDGSPMTGDVDMGAGVQDPDAPNYDPTYSPTWRTLLVGTLGAGGKGYFVLDVTDPNAFLEANASTLVKLDRTRSTEAGTTPNCALTTMSSAEKAACNKATTEDKDIGNITARPVLDDTNPMRTTQITRMNNNRWAVVMGNGYNSANQRPVLLVQYLDNDPGGDATKNMQLLRLPATTEFPGQGKAADNGLAAPRLVDINGDGRPDVAYAGDNLGNMWKFDLTSVDDTQWGVAPFGASITPPIAPDTAPSTTSGGGVAGTPLFTAKGSGSLGSARTIIQPITVAPTARPNDRKKTVGTGPTAKTVDVGGMMVVFGTGRNVTKADESDRNVQTLYSVLDNTRYKTVSTTLGSRLQVHPGGGTCTPVPAADCAPVPAALGEGVATAKLVQRTITDLSGGDFGQVEDATTLDWAVNNGWYMDFPAVGERLLKPIDLYDGSNILAVYSQVPAKGSDVDPNVESCESSTVDEERQYRTFINMMDGKSPSVQLVDVNGDGAFDAADGGGSGKRPSRRKVTKGSHNLINSGNKVEDIDVKNNREKLARMPEQSLRSIWRQLK</sequence>
<dbReference type="InterPro" id="IPR008707">
    <property type="entry name" value="B-propeller_PilY1"/>
</dbReference>
<feature type="region of interest" description="Disordered" evidence="3">
    <location>
        <begin position="1196"/>
        <end position="1225"/>
    </location>
</feature>
<protein>
    <submittedName>
        <fullName evidence="6">Type IV pilus assembly protein PilY1</fullName>
    </submittedName>
</protein>
<feature type="compositionally biased region" description="Basic and acidic residues" evidence="3">
    <location>
        <begin position="588"/>
        <end position="599"/>
    </location>
</feature>
<evidence type="ECO:0000313" key="7">
    <source>
        <dbReference type="Proteomes" id="UP000183656"/>
    </source>
</evidence>
<evidence type="ECO:0000256" key="3">
    <source>
        <dbReference type="SAM" id="MobiDB-lite"/>
    </source>
</evidence>
<dbReference type="GO" id="GO:0046872">
    <property type="term" value="F:metal ion binding"/>
    <property type="evidence" value="ECO:0007669"/>
    <property type="project" value="UniProtKB-KW"/>
</dbReference>
<dbReference type="RefSeq" id="WP_054254828.1">
    <property type="nucleotide sequence ID" value="NZ_CYIG01000002.1"/>
</dbReference>
<feature type="compositionally biased region" description="Polar residues" evidence="3">
    <location>
        <begin position="1216"/>
        <end position="1225"/>
    </location>
</feature>
<evidence type="ECO:0000256" key="2">
    <source>
        <dbReference type="ARBA" id="ARBA00022837"/>
    </source>
</evidence>
<feature type="region of interest" description="Disordered" evidence="3">
    <location>
        <begin position="461"/>
        <end position="485"/>
    </location>
</feature>
<keyword evidence="1" id="KW-0479">Metal-binding</keyword>
<feature type="signal peptide" evidence="4">
    <location>
        <begin position="1"/>
        <end position="33"/>
    </location>
</feature>
<dbReference type="EMBL" id="FPBX01000004">
    <property type="protein sequence ID" value="SFU43907.1"/>
    <property type="molecule type" value="Genomic_DNA"/>
</dbReference>
<feature type="chain" id="PRO_5010368173" evidence="4">
    <location>
        <begin position="34"/>
        <end position="1255"/>
    </location>
</feature>
<evidence type="ECO:0000256" key="4">
    <source>
        <dbReference type="SAM" id="SignalP"/>
    </source>
</evidence>
<keyword evidence="2" id="KW-0106">Calcium</keyword>